<feature type="transmembrane region" description="Helical" evidence="9">
    <location>
        <begin position="209"/>
        <end position="229"/>
    </location>
</feature>
<dbReference type="RefSeq" id="WP_084058610.1">
    <property type="nucleotide sequence ID" value="NZ_FWXF01000017.1"/>
</dbReference>
<proteinExistence type="inferred from homology"/>
<evidence type="ECO:0000256" key="6">
    <source>
        <dbReference type="ARBA" id="ARBA00022989"/>
    </source>
</evidence>
<dbReference type="AlphaFoldDB" id="A0A1W1XRY2"/>
<keyword evidence="4 9" id="KW-0812">Transmembrane</keyword>
<dbReference type="GO" id="GO:0022857">
    <property type="term" value="F:transmembrane transporter activity"/>
    <property type="evidence" value="ECO:0007669"/>
    <property type="project" value="InterPro"/>
</dbReference>
<evidence type="ECO:0000256" key="2">
    <source>
        <dbReference type="ARBA" id="ARBA00022448"/>
    </source>
</evidence>
<evidence type="ECO:0000313" key="11">
    <source>
        <dbReference type="Proteomes" id="UP000192783"/>
    </source>
</evidence>
<evidence type="ECO:0000256" key="8">
    <source>
        <dbReference type="ARBA" id="ARBA00037998"/>
    </source>
</evidence>
<keyword evidence="7 9" id="KW-0472">Membrane</keyword>
<keyword evidence="5" id="KW-0029">Amino-acid transport</keyword>
<evidence type="ECO:0000256" key="4">
    <source>
        <dbReference type="ARBA" id="ARBA00022692"/>
    </source>
</evidence>
<keyword evidence="6 9" id="KW-1133">Transmembrane helix</keyword>
<accession>A0A1W1XRY2</accession>
<dbReference type="CDD" id="cd06582">
    <property type="entry name" value="TM_PBP1_LivH_like"/>
    <property type="match status" value="1"/>
</dbReference>
<feature type="transmembrane region" description="Helical" evidence="9">
    <location>
        <begin position="184"/>
        <end position="203"/>
    </location>
</feature>
<evidence type="ECO:0000256" key="1">
    <source>
        <dbReference type="ARBA" id="ARBA00004651"/>
    </source>
</evidence>
<feature type="transmembrane region" description="Helical" evidence="9">
    <location>
        <begin position="137"/>
        <end position="155"/>
    </location>
</feature>
<keyword evidence="11" id="KW-1185">Reference proteome</keyword>
<evidence type="ECO:0000256" key="9">
    <source>
        <dbReference type="SAM" id="Phobius"/>
    </source>
</evidence>
<dbReference type="InterPro" id="IPR052157">
    <property type="entry name" value="BCAA_transport_permease"/>
</dbReference>
<dbReference type="Proteomes" id="UP000192783">
    <property type="component" value="Unassembled WGS sequence"/>
</dbReference>
<evidence type="ECO:0000256" key="5">
    <source>
        <dbReference type="ARBA" id="ARBA00022970"/>
    </source>
</evidence>
<dbReference type="GO" id="GO:0005886">
    <property type="term" value="C:plasma membrane"/>
    <property type="evidence" value="ECO:0007669"/>
    <property type="project" value="UniProtKB-SubCell"/>
</dbReference>
<dbReference type="Pfam" id="PF02653">
    <property type="entry name" value="BPD_transp_2"/>
    <property type="match status" value="1"/>
</dbReference>
<protein>
    <submittedName>
        <fullName evidence="10">Branched-chain amino acid transport system permease protein</fullName>
    </submittedName>
</protein>
<feature type="transmembrane region" description="Helical" evidence="9">
    <location>
        <begin position="93"/>
        <end position="113"/>
    </location>
</feature>
<dbReference type="PANTHER" id="PTHR11795:SF445">
    <property type="entry name" value="AMINO ACID ABC TRANSPORTER PERMEASE PROTEIN"/>
    <property type="match status" value="1"/>
</dbReference>
<name>A0A1W1XRY2_9BACT</name>
<evidence type="ECO:0000256" key="7">
    <source>
        <dbReference type="ARBA" id="ARBA00023136"/>
    </source>
</evidence>
<feature type="transmembrane region" description="Helical" evidence="9">
    <location>
        <begin position="6"/>
        <end position="29"/>
    </location>
</feature>
<comment type="subcellular location">
    <subcellularLocation>
        <location evidence="1">Cell membrane</location>
        <topology evidence="1">Multi-pass membrane protein</topology>
    </subcellularLocation>
</comment>
<dbReference type="PANTHER" id="PTHR11795">
    <property type="entry name" value="BRANCHED-CHAIN AMINO ACID TRANSPORT SYSTEM PERMEASE PROTEIN LIVH"/>
    <property type="match status" value="1"/>
</dbReference>
<sequence>MWLQLLINTISLGSFYTLVALGFSIIFGVTHTFNLAHGELIVLSGYLAYGLTRFWETPFAFTLPLCMLAMTCLALGLLALFRRLREPYELSSLVFAFGLALVIQNLMLFFFTADYRRIPTSGPPIRLVAHTLITRNQLWLIGLSITATVCVSLMLRKTFLGKALRAVIQERETARLAGIRVEHMNRIAFAVGGALIGLAGPLLGQSAYLHPSGGMEATLIAVVITLFAGAGRIRGLLMGAWLLALLESGTTLWLGSNWRELVSAGILIALLIWKPEGLLARKKSAAEL</sequence>
<keyword evidence="2" id="KW-0813">Transport</keyword>
<dbReference type="OrthoDB" id="9807115at2"/>
<dbReference type="GO" id="GO:0006865">
    <property type="term" value="P:amino acid transport"/>
    <property type="evidence" value="ECO:0007669"/>
    <property type="project" value="UniProtKB-KW"/>
</dbReference>
<gene>
    <name evidence="10" type="ORF">SAMN02746041_02685</name>
</gene>
<reference evidence="10 11" key="1">
    <citation type="submission" date="2017-04" db="EMBL/GenBank/DDBJ databases">
        <authorList>
            <person name="Afonso C.L."/>
            <person name="Miller P.J."/>
            <person name="Scott M.A."/>
            <person name="Spackman E."/>
            <person name="Goraichik I."/>
            <person name="Dimitrov K.M."/>
            <person name="Suarez D.L."/>
            <person name="Swayne D.E."/>
        </authorList>
    </citation>
    <scope>NUCLEOTIDE SEQUENCE [LARGE SCALE GENOMIC DNA]</scope>
    <source>
        <strain evidence="10 11">DSM 13146</strain>
    </source>
</reference>
<comment type="similarity">
    <text evidence="8">Belongs to the binding-protein-dependent transport system permease family. LivHM subfamily.</text>
</comment>
<dbReference type="STRING" id="1121390.SAMN02746041_02685"/>
<keyword evidence="3" id="KW-1003">Cell membrane</keyword>
<feature type="transmembrane region" description="Helical" evidence="9">
    <location>
        <begin position="61"/>
        <end position="81"/>
    </location>
</feature>
<dbReference type="EMBL" id="FWXF01000017">
    <property type="protein sequence ID" value="SMC26612.1"/>
    <property type="molecule type" value="Genomic_DNA"/>
</dbReference>
<evidence type="ECO:0000313" key="10">
    <source>
        <dbReference type="EMBL" id="SMC26612.1"/>
    </source>
</evidence>
<evidence type="ECO:0000256" key="3">
    <source>
        <dbReference type="ARBA" id="ARBA00022475"/>
    </source>
</evidence>
<dbReference type="InterPro" id="IPR001851">
    <property type="entry name" value="ABC_transp_permease"/>
</dbReference>
<organism evidence="10 11">
    <name type="scientific">Desulfacinum hydrothermale DSM 13146</name>
    <dbReference type="NCBI Taxonomy" id="1121390"/>
    <lineage>
        <taxon>Bacteria</taxon>
        <taxon>Pseudomonadati</taxon>
        <taxon>Thermodesulfobacteriota</taxon>
        <taxon>Syntrophobacteria</taxon>
        <taxon>Syntrophobacterales</taxon>
        <taxon>Syntrophobacteraceae</taxon>
        <taxon>Desulfacinum</taxon>
    </lineage>
</organism>